<dbReference type="Pfam" id="PF00929">
    <property type="entry name" value="RNase_T"/>
    <property type="match status" value="1"/>
</dbReference>
<dbReference type="PANTHER" id="PTHR30231">
    <property type="entry name" value="DNA POLYMERASE III SUBUNIT EPSILON"/>
    <property type="match status" value="1"/>
</dbReference>
<dbReference type="Gene3D" id="3.30.420.10">
    <property type="entry name" value="Ribonuclease H-like superfamily/Ribonuclease H"/>
    <property type="match status" value="1"/>
</dbReference>
<proteinExistence type="predicted"/>
<dbReference type="SUPFAM" id="SSF53098">
    <property type="entry name" value="Ribonuclease H-like"/>
    <property type="match status" value="1"/>
</dbReference>
<dbReference type="GO" id="GO:0008408">
    <property type="term" value="F:3'-5' exonuclease activity"/>
    <property type="evidence" value="ECO:0007669"/>
    <property type="project" value="TreeGrafter"/>
</dbReference>
<protein>
    <submittedName>
        <fullName evidence="2">DNA polymerase III subunit epsilon</fullName>
    </submittedName>
</protein>
<evidence type="ECO:0000313" key="2">
    <source>
        <dbReference type="EMBL" id="AOZ73533.1"/>
    </source>
</evidence>
<dbReference type="Proteomes" id="UP000176288">
    <property type="component" value="Chromosome"/>
</dbReference>
<gene>
    <name evidence="2" type="ORF">BK816_07750</name>
</gene>
<evidence type="ECO:0000259" key="1">
    <source>
        <dbReference type="SMART" id="SM00479"/>
    </source>
</evidence>
<dbReference type="CDD" id="cd06130">
    <property type="entry name" value="DNA_pol_III_epsilon_like"/>
    <property type="match status" value="1"/>
</dbReference>
<feature type="domain" description="Exonuclease" evidence="1">
    <location>
        <begin position="34"/>
        <end position="199"/>
    </location>
</feature>
<organism evidence="2 3">
    <name type="scientific">Boudabousia tangfeifanii</name>
    <dbReference type="NCBI Taxonomy" id="1912795"/>
    <lineage>
        <taxon>Bacteria</taxon>
        <taxon>Bacillati</taxon>
        <taxon>Actinomycetota</taxon>
        <taxon>Actinomycetes</taxon>
        <taxon>Actinomycetales</taxon>
        <taxon>Actinomycetaceae</taxon>
        <taxon>Boudabousia</taxon>
    </lineage>
</organism>
<accession>A0A1D9MMZ5</accession>
<dbReference type="InterPro" id="IPR012337">
    <property type="entry name" value="RNaseH-like_sf"/>
</dbReference>
<dbReference type="EMBL" id="CP017812">
    <property type="protein sequence ID" value="AOZ73533.1"/>
    <property type="molecule type" value="Genomic_DNA"/>
</dbReference>
<dbReference type="InterPro" id="IPR036397">
    <property type="entry name" value="RNaseH_sf"/>
</dbReference>
<keyword evidence="3" id="KW-1185">Reference proteome</keyword>
<dbReference type="GO" id="GO:0005829">
    <property type="term" value="C:cytosol"/>
    <property type="evidence" value="ECO:0007669"/>
    <property type="project" value="TreeGrafter"/>
</dbReference>
<dbReference type="KEGG" id="avu:BK816_07750"/>
<reference evidence="2 3" key="1">
    <citation type="submission" date="2016-10" db="EMBL/GenBank/DDBJ databases">
        <title>Actinomyces aegypiusis sp. nov., isolated from the Aegypius monachus in Qinghai Tibet Plateau China.</title>
        <authorList>
            <person name="Wang Y."/>
        </authorList>
    </citation>
    <scope>NUCLEOTIDE SEQUENCE [LARGE SCALE GENOMIC DNA]</scope>
    <source>
        <strain evidence="2 3">VUL4_3</strain>
    </source>
</reference>
<dbReference type="STRING" id="1912795.BK816_07750"/>
<dbReference type="AlphaFoldDB" id="A0A1D9MMZ5"/>
<dbReference type="SMART" id="SM00479">
    <property type="entry name" value="EXOIII"/>
    <property type="match status" value="1"/>
</dbReference>
<evidence type="ECO:0000313" key="3">
    <source>
        <dbReference type="Proteomes" id="UP000176288"/>
    </source>
</evidence>
<sequence>MCTGRSRANPGTTYKKPKSRYHYIPSDTELLMPDFVAVDFETANKMGGVSACQIALVKVKGGQIVDRFSSLIKPPVGWDRFEFTYLHGIRARDVKNAPSWLELVPFVDSFIEDLPAYAHNAQFDSKVWRELDEYYSTKTHPQNFYCSYLTAKRIIPDLENYKLPTVLKECAPSFRLNHHKADSDAEACAIIVTELQRRL</sequence>
<dbReference type="InterPro" id="IPR013520">
    <property type="entry name" value="Ribonucl_H"/>
</dbReference>
<dbReference type="PANTHER" id="PTHR30231:SF42">
    <property type="entry name" value="EXONUCLEASE"/>
    <property type="match status" value="1"/>
</dbReference>
<name>A0A1D9MMZ5_9ACTO</name>
<dbReference type="GO" id="GO:0003676">
    <property type="term" value="F:nucleic acid binding"/>
    <property type="evidence" value="ECO:0007669"/>
    <property type="project" value="InterPro"/>
</dbReference>